<evidence type="ECO:0000313" key="2">
    <source>
        <dbReference type="EMBL" id="MDQ0254912.1"/>
    </source>
</evidence>
<keyword evidence="3" id="KW-1185">Reference proteome</keyword>
<sequence>MNHDLDRDIQKLEKLLKQKKCQHKRLEHGYASNPPCSRCLDCGSYFTKKQLERLAMPDVIQDVLKERERQDRKWGEQNHLPPYWLGIITEEVGELAQAINETYLFNAREREKGGYKNMRTEAIQSAAVLIAFVECLDRNWKD</sequence>
<protein>
    <submittedName>
        <fullName evidence="2">NTP pyrophosphatase (Non-canonical NTP hydrolase)</fullName>
    </submittedName>
</protein>
<evidence type="ECO:0000313" key="3">
    <source>
        <dbReference type="Proteomes" id="UP001230005"/>
    </source>
</evidence>
<reference evidence="2 3" key="1">
    <citation type="submission" date="2023-07" db="EMBL/GenBank/DDBJ databases">
        <title>Genomic Encyclopedia of Type Strains, Phase IV (KMG-IV): sequencing the most valuable type-strain genomes for metagenomic binning, comparative biology and taxonomic classification.</title>
        <authorList>
            <person name="Goeker M."/>
        </authorList>
    </citation>
    <scope>NUCLEOTIDE SEQUENCE [LARGE SCALE GENOMIC DNA]</scope>
    <source>
        <strain evidence="2 3">DSM 9768</strain>
    </source>
</reference>
<proteinExistence type="predicted"/>
<comment type="caution">
    <text evidence="2">The sequence shown here is derived from an EMBL/GenBank/DDBJ whole genome shotgun (WGS) entry which is preliminary data.</text>
</comment>
<dbReference type="EMBL" id="JAUSUG010000008">
    <property type="protein sequence ID" value="MDQ0254912.1"/>
    <property type="molecule type" value="Genomic_DNA"/>
</dbReference>
<dbReference type="InterPro" id="IPR044548">
    <property type="entry name" value="AF0060_NTP-PPase_MazG-like"/>
</dbReference>
<evidence type="ECO:0000256" key="1">
    <source>
        <dbReference type="SAM" id="Coils"/>
    </source>
</evidence>
<dbReference type="Proteomes" id="UP001230005">
    <property type="component" value="Unassembled WGS sequence"/>
</dbReference>
<gene>
    <name evidence="2" type="ORF">J2S74_002294</name>
</gene>
<feature type="coiled-coil region" evidence="1">
    <location>
        <begin position="2"/>
        <end position="29"/>
    </location>
</feature>
<dbReference type="GO" id="GO:0016787">
    <property type="term" value="F:hydrolase activity"/>
    <property type="evidence" value="ECO:0007669"/>
    <property type="project" value="UniProtKB-KW"/>
</dbReference>
<keyword evidence="2" id="KW-0378">Hydrolase</keyword>
<organism evidence="2 3">
    <name type="scientific">Evansella vedderi</name>
    <dbReference type="NCBI Taxonomy" id="38282"/>
    <lineage>
        <taxon>Bacteria</taxon>
        <taxon>Bacillati</taxon>
        <taxon>Bacillota</taxon>
        <taxon>Bacilli</taxon>
        <taxon>Bacillales</taxon>
        <taxon>Bacillaceae</taxon>
        <taxon>Evansella</taxon>
    </lineage>
</organism>
<dbReference type="CDD" id="cd11533">
    <property type="entry name" value="NTP-PPase_Af0060_like"/>
    <property type="match status" value="1"/>
</dbReference>
<dbReference type="RefSeq" id="WP_307325532.1">
    <property type="nucleotide sequence ID" value="NZ_JAUSUG010000008.1"/>
</dbReference>
<name>A0ABT9ZUJ7_9BACI</name>
<accession>A0ABT9ZUJ7</accession>
<keyword evidence="1" id="KW-0175">Coiled coil</keyword>